<feature type="domain" description="FAS1-like dehydratase" evidence="1">
    <location>
        <begin position="27"/>
        <end position="157"/>
    </location>
</feature>
<name>A0ABP8KBZ5_9ACTN</name>
<dbReference type="Proteomes" id="UP001500635">
    <property type="component" value="Unassembled WGS sequence"/>
</dbReference>
<dbReference type="Gene3D" id="3.10.129.10">
    <property type="entry name" value="Hotdog Thioesterase"/>
    <property type="match status" value="1"/>
</dbReference>
<dbReference type="Pfam" id="PF13452">
    <property type="entry name" value="FAS1_DH_region"/>
    <property type="match status" value="1"/>
</dbReference>
<dbReference type="EMBL" id="BAABFR010000107">
    <property type="protein sequence ID" value="GAA4403295.1"/>
    <property type="molecule type" value="Genomic_DNA"/>
</dbReference>
<evidence type="ECO:0000259" key="1">
    <source>
        <dbReference type="Pfam" id="PF13452"/>
    </source>
</evidence>
<evidence type="ECO:0000313" key="3">
    <source>
        <dbReference type="Proteomes" id="UP001500635"/>
    </source>
</evidence>
<evidence type="ECO:0000313" key="2">
    <source>
        <dbReference type="EMBL" id="GAA4403295.1"/>
    </source>
</evidence>
<dbReference type="InterPro" id="IPR029069">
    <property type="entry name" value="HotDog_dom_sf"/>
</dbReference>
<organism evidence="2 3">
    <name type="scientific">Tsukamurella soli</name>
    <dbReference type="NCBI Taxonomy" id="644556"/>
    <lineage>
        <taxon>Bacteria</taxon>
        <taxon>Bacillati</taxon>
        <taxon>Actinomycetota</taxon>
        <taxon>Actinomycetes</taxon>
        <taxon>Mycobacteriales</taxon>
        <taxon>Tsukamurellaceae</taxon>
        <taxon>Tsukamurella</taxon>
    </lineage>
</organism>
<reference evidence="3" key="1">
    <citation type="journal article" date="2019" name="Int. J. Syst. Evol. Microbiol.">
        <title>The Global Catalogue of Microorganisms (GCM) 10K type strain sequencing project: providing services to taxonomists for standard genome sequencing and annotation.</title>
        <authorList>
            <consortium name="The Broad Institute Genomics Platform"/>
            <consortium name="The Broad Institute Genome Sequencing Center for Infectious Disease"/>
            <person name="Wu L."/>
            <person name="Ma J."/>
        </authorList>
    </citation>
    <scope>NUCLEOTIDE SEQUENCE [LARGE SCALE GENOMIC DNA]</scope>
    <source>
        <strain evidence="3">JCM 17688</strain>
    </source>
</reference>
<dbReference type="SUPFAM" id="SSF54637">
    <property type="entry name" value="Thioesterase/thiol ester dehydrase-isomerase"/>
    <property type="match status" value="1"/>
</dbReference>
<dbReference type="RefSeq" id="WP_345000295.1">
    <property type="nucleotide sequence ID" value="NZ_BAABFR010000107.1"/>
</dbReference>
<accession>A0ABP8KBZ5</accession>
<proteinExistence type="predicted"/>
<dbReference type="CDD" id="cd03441">
    <property type="entry name" value="R_hydratase_like"/>
    <property type="match status" value="1"/>
</dbReference>
<keyword evidence="3" id="KW-1185">Reference proteome</keyword>
<dbReference type="InterPro" id="IPR054849">
    <property type="entry name" value="UPF0336_fam"/>
</dbReference>
<dbReference type="NCBIfam" id="NF040624">
    <property type="entry name" value="HadA"/>
    <property type="match status" value="1"/>
</dbReference>
<comment type="caution">
    <text evidence="2">The sequence shown here is derived from an EMBL/GenBank/DDBJ whole genome shotgun (WGS) entry which is preliminary data.</text>
</comment>
<dbReference type="InterPro" id="IPR039569">
    <property type="entry name" value="FAS1-like_DH_region"/>
</dbReference>
<protein>
    <recommendedName>
        <fullName evidence="1">FAS1-like dehydratase domain-containing protein</fullName>
    </recommendedName>
</protein>
<gene>
    <name evidence="2" type="ORF">GCM10023147_44610</name>
</gene>
<sequence length="189" mass="21047">MSNELKVPGGSVKEKLTPQEVSERTRAAVGYNYEYKNKYLVGREKIREFALAIQATDPIYHDVEAARAAGYADLVAPPIFFNLVGIIAHRPMFEEAVIGYGMGQIVQSDQKVVFHQPIVAGMLLTTHVYFDSFRQTAGLDMIVTRNEIRDQDGNHLVSSWTTLVGRTTGEEINPDFEDTAAKVMMYGTA</sequence>